<dbReference type="Proteomes" id="UP000616769">
    <property type="component" value="Unassembled WGS sequence"/>
</dbReference>
<dbReference type="EMBL" id="JXLN01015550">
    <property type="protein sequence ID" value="KPM10674.1"/>
    <property type="molecule type" value="Genomic_DNA"/>
</dbReference>
<evidence type="ECO:0000313" key="2">
    <source>
        <dbReference type="Proteomes" id="UP000616769"/>
    </source>
</evidence>
<accession>A0A132AI58</accession>
<reference evidence="1 2" key="1">
    <citation type="journal article" date="2015" name="Parasit. Vectors">
        <title>Draft genome of the scabies mite.</title>
        <authorList>
            <person name="Rider S.D.Jr."/>
            <person name="Morgan M.S."/>
            <person name="Arlian L.G."/>
        </authorList>
    </citation>
    <scope>NUCLEOTIDE SEQUENCE [LARGE SCALE GENOMIC DNA]</scope>
    <source>
        <strain evidence="1">Arlian Lab</strain>
    </source>
</reference>
<dbReference type="AlphaFoldDB" id="A0A132AI58"/>
<organism evidence="1 2">
    <name type="scientific">Sarcoptes scabiei</name>
    <name type="common">Itch mite</name>
    <name type="synonym">Acarus scabiei</name>
    <dbReference type="NCBI Taxonomy" id="52283"/>
    <lineage>
        <taxon>Eukaryota</taxon>
        <taxon>Metazoa</taxon>
        <taxon>Ecdysozoa</taxon>
        <taxon>Arthropoda</taxon>
        <taxon>Chelicerata</taxon>
        <taxon>Arachnida</taxon>
        <taxon>Acari</taxon>
        <taxon>Acariformes</taxon>
        <taxon>Sarcoptiformes</taxon>
        <taxon>Astigmata</taxon>
        <taxon>Psoroptidia</taxon>
        <taxon>Sarcoptoidea</taxon>
        <taxon>Sarcoptidae</taxon>
        <taxon>Sarcoptinae</taxon>
        <taxon>Sarcoptes</taxon>
    </lineage>
</organism>
<gene>
    <name evidence="1" type="ORF">QR98_0092340</name>
</gene>
<dbReference type="VEuPathDB" id="VectorBase:SSCA010559"/>
<evidence type="ECO:0000313" key="1">
    <source>
        <dbReference type="EMBL" id="KPM10674.1"/>
    </source>
</evidence>
<sequence length="92" mass="10610">MLQNEEHKFREEIISAVYSIRNSSYEGWLRRQNLGWSSYSSLSTSLQSSFKASYLNIKVSGPITNSNSLIINVLIGIRVVHLHHPHFHSIFH</sequence>
<comment type="caution">
    <text evidence="1">The sequence shown here is derived from an EMBL/GenBank/DDBJ whole genome shotgun (WGS) entry which is preliminary data.</text>
</comment>
<proteinExistence type="predicted"/>
<protein>
    <submittedName>
        <fullName evidence="1">Uncharacterized protein</fullName>
    </submittedName>
</protein>
<name>A0A132AI58_SARSC</name>